<dbReference type="InterPro" id="IPR036861">
    <property type="entry name" value="Endochitinase-like_sf"/>
</dbReference>
<evidence type="ECO:0000259" key="4">
    <source>
        <dbReference type="PROSITE" id="PS50941"/>
    </source>
</evidence>
<comment type="caution">
    <text evidence="3">Lacks conserved residue(s) required for the propagation of feature annotation.</text>
</comment>
<dbReference type="PROSITE" id="PS50941">
    <property type="entry name" value="CHIT_BIND_I_2"/>
    <property type="match status" value="2"/>
</dbReference>
<feature type="disulfide bond" evidence="3">
    <location>
        <begin position="105"/>
        <end position="119"/>
    </location>
</feature>
<keyword evidence="1 3" id="KW-0147">Chitin-binding</keyword>
<keyword evidence="2 3" id="KW-1015">Disulfide bond</keyword>
<dbReference type="SMART" id="SM00270">
    <property type="entry name" value="ChtBD1"/>
    <property type="match status" value="3"/>
</dbReference>
<feature type="disulfide bond" evidence="3">
    <location>
        <begin position="254"/>
        <end position="268"/>
    </location>
</feature>
<evidence type="ECO:0000313" key="5">
    <source>
        <dbReference type="EMBL" id="RMZ74400.1"/>
    </source>
</evidence>
<evidence type="ECO:0000256" key="3">
    <source>
        <dbReference type="PROSITE-ProRule" id="PRU00261"/>
    </source>
</evidence>
<feature type="domain" description="Chitin-binding type-1" evidence="4">
    <location>
        <begin position="238"/>
        <end position="282"/>
    </location>
</feature>
<evidence type="ECO:0000256" key="2">
    <source>
        <dbReference type="ARBA" id="ARBA00023157"/>
    </source>
</evidence>
<reference evidence="5 6" key="1">
    <citation type="journal article" date="2014" name="PLoS ONE">
        <title>De novo Genome Assembly of the Fungal Plant Pathogen Pyrenophora semeniperda.</title>
        <authorList>
            <person name="Soliai M.M."/>
            <person name="Meyer S.E."/>
            <person name="Udall J.A."/>
            <person name="Elzinga D.E."/>
            <person name="Hermansen R.A."/>
            <person name="Bodily P.M."/>
            <person name="Hart A.A."/>
            <person name="Coleman C.E."/>
        </authorList>
    </citation>
    <scope>NUCLEOTIDE SEQUENCE [LARGE SCALE GENOMIC DNA]</scope>
    <source>
        <strain evidence="5 6">CCB06</strain>
        <tissue evidence="5">Mycelium</tissue>
    </source>
</reference>
<dbReference type="SUPFAM" id="SSF57016">
    <property type="entry name" value="Plant lectins/antimicrobial peptides"/>
    <property type="match status" value="3"/>
</dbReference>
<gene>
    <name evidence="5" type="ORF">GMOD_00003432</name>
</gene>
<dbReference type="Gene3D" id="3.30.60.10">
    <property type="entry name" value="Endochitinase-like"/>
    <property type="match status" value="3"/>
</dbReference>
<feature type="disulfide bond" evidence="3">
    <location>
        <begin position="100"/>
        <end position="112"/>
    </location>
</feature>
<dbReference type="Proteomes" id="UP000265663">
    <property type="component" value="Unassembled WGS sequence"/>
</dbReference>
<sequence length="282" mass="29120">MSGGTFRGSFLIRVASQALSDDGNAWSLRRKRLQGHLGKDRQNALNYTVPVLSQQRNPKVTAVVFLPSGLIMRFATLAILSLVSGAFAGNCGPQNGNAKCAATECCSQYGWCGTTVDHCDAATCLHSFSGVSSSCKPTSTTMKTSATKPNTSPATGFPNAVPEIDVCGHAQGGVTCPGAGANGYFYRCCSSAGHCGPKNDIQDQNLYCGDGCQAGYGKCNNMKAPAEPTAPKGTAQAGEDCGPIVNKKCASGLCCSGSNFCGTGADFCGAANWCQSKWGQCN</sequence>
<dbReference type="InterPro" id="IPR001002">
    <property type="entry name" value="Chitin-bd_1"/>
</dbReference>
<dbReference type="GO" id="GO:0008061">
    <property type="term" value="F:chitin binding"/>
    <property type="evidence" value="ECO:0007669"/>
    <property type="project" value="UniProtKB-UniRule"/>
</dbReference>
<dbReference type="PANTHER" id="PTHR47849:SF8">
    <property type="entry name" value="LECTIN"/>
    <property type="match status" value="1"/>
</dbReference>
<evidence type="ECO:0000313" key="6">
    <source>
        <dbReference type="Proteomes" id="UP000265663"/>
    </source>
</evidence>
<feature type="domain" description="Chitin-binding type-1" evidence="4">
    <location>
        <begin position="88"/>
        <end position="137"/>
    </location>
</feature>
<feature type="disulfide bond" evidence="3">
    <location>
        <begin position="91"/>
        <end position="106"/>
    </location>
</feature>
<dbReference type="Pfam" id="PF00187">
    <property type="entry name" value="Chitin_bind_1"/>
    <property type="match status" value="1"/>
</dbReference>
<organism evidence="5 6">
    <name type="scientific">Pyrenophora seminiperda CCB06</name>
    <dbReference type="NCBI Taxonomy" id="1302712"/>
    <lineage>
        <taxon>Eukaryota</taxon>
        <taxon>Fungi</taxon>
        <taxon>Dikarya</taxon>
        <taxon>Ascomycota</taxon>
        <taxon>Pezizomycotina</taxon>
        <taxon>Dothideomycetes</taxon>
        <taxon>Pleosporomycetidae</taxon>
        <taxon>Pleosporales</taxon>
        <taxon>Pleosporineae</taxon>
        <taxon>Pleosporaceae</taxon>
        <taxon>Pyrenophora</taxon>
    </lineage>
</organism>
<dbReference type="OrthoDB" id="5985073at2759"/>
<accession>A0A3M7MIS9</accession>
<dbReference type="EMBL" id="KE747844">
    <property type="protein sequence ID" value="RMZ74400.1"/>
    <property type="molecule type" value="Genomic_DNA"/>
</dbReference>
<proteinExistence type="predicted"/>
<feature type="disulfide bond" evidence="3">
    <location>
        <begin position="249"/>
        <end position="261"/>
    </location>
</feature>
<evidence type="ECO:0000256" key="1">
    <source>
        <dbReference type="ARBA" id="ARBA00022669"/>
    </source>
</evidence>
<keyword evidence="6" id="KW-1185">Reference proteome</keyword>
<name>A0A3M7MIS9_9PLEO</name>
<dbReference type="CDD" id="cd00035">
    <property type="entry name" value="ChtBD1"/>
    <property type="match status" value="1"/>
</dbReference>
<protein>
    <submittedName>
        <fullName evidence="5">Chitin binding</fullName>
    </submittedName>
</protein>
<dbReference type="AlphaFoldDB" id="A0A3M7MIS9"/>
<dbReference type="PANTHER" id="PTHR47849">
    <property type="entry name" value="CHITIN-BINDING LECTIN 1"/>
    <property type="match status" value="1"/>
</dbReference>